<evidence type="ECO:0000256" key="4">
    <source>
        <dbReference type="ARBA" id="ARBA00023136"/>
    </source>
</evidence>
<gene>
    <name evidence="6" type="ORF">ACFQHW_04475</name>
</gene>
<dbReference type="EMBL" id="JBHSSM010000014">
    <property type="protein sequence ID" value="MFC6314823.1"/>
    <property type="molecule type" value="Genomic_DNA"/>
</dbReference>
<reference evidence="7" key="1">
    <citation type="journal article" date="2019" name="Int. J. Syst. Evol. Microbiol.">
        <title>The Global Catalogue of Microorganisms (GCM) 10K type strain sequencing project: providing services to taxonomists for standard genome sequencing and annotation.</title>
        <authorList>
            <consortium name="The Broad Institute Genomics Platform"/>
            <consortium name="The Broad Institute Genome Sequencing Center for Infectious Disease"/>
            <person name="Wu L."/>
            <person name="Ma J."/>
        </authorList>
    </citation>
    <scope>NUCLEOTIDE SEQUENCE [LARGE SCALE GENOMIC DNA]</scope>
    <source>
        <strain evidence="7">CCM 8897</strain>
    </source>
</reference>
<dbReference type="RefSeq" id="WP_125601767.1">
    <property type="nucleotide sequence ID" value="NZ_JBHSSM010000014.1"/>
</dbReference>
<comment type="caution">
    <text evidence="6">The sequence shown here is derived from an EMBL/GenBank/DDBJ whole genome shotgun (WGS) entry which is preliminary data.</text>
</comment>
<evidence type="ECO:0000256" key="2">
    <source>
        <dbReference type="ARBA" id="ARBA00022692"/>
    </source>
</evidence>
<name>A0ABW1UMD8_9LACO</name>
<feature type="transmembrane region" description="Helical" evidence="5">
    <location>
        <begin position="54"/>
        <end position="82"/>
    </location>
</feature>
<keyword evidence="7" id="KW-1185">Reference proteome</keyword>
<keyword evidence="3 5" id="KW-1133">Transmembrane helix</keyword>
<feature type="transmembrane region" description="Helical" evidence="5">
    <location>
        <begin position="176"/>
        <end position="196"/>
    </location>
</feature>
<evidence type="ECO:0000256" key="3">
    <source>
        <dbReference type="ARBA" id="ARBA00022989"/>
    </source>
</evidence>
<feature type="transmembrane region" description="Helical" evidence="5">
    <location>
        <begin position="208"/>
        <end position="227"/>
    </location>
</feature>
<feature type="transmembrane region" description="Helical" evidence="5">
    <location>
        <begin position="134"/>
        <end position="155"/>
    </location>
</feature>
<sequence length="239" mass="26645">MKTLKACWQHFPVTLIYVVVGLLAILAPLVSGLGSSQINRILGGTINELGQHQFYRLITATWLYTGHWGWWKLLVCGLLVLIGEDYLGHRTIAWLVPVTGILSSLGLAGLRFALQDALRPRRHPLNDPYFDYASLRALQVGATPVICALCLFLLLMWSFQNLPPQRLGKLSGLIKGLIGGLLLVNLLPALLAAPLFHHPYQLSTITQIIGFSVGLLLYLGTSLVWHWQRSRHQRFGKIL</sequence>
<comment type="subcellular location">
    <subcellularLocation>
        <location evidence="1">Membrane</location>
        <topology evidence="1">Multi-pass membrane protein</topology>
    </subcellularLocation>
</comment>
<feature type="transmembrane region" description="Helical" evidence="5">
    <location>
        <begin position="12"/>
        <end position="34"/>
    </location>
</feature>
<evidence type="ECO:0000256" key="1">
    <source>
        <dbReference type="ARBA" id="ARBA00004141"/>
    </source>
</evidence>
<dbReference type="SUPFAM" id="SSF144091">
    <property type="entry name" value="Rhomboid-like"/>
    <property type="match status" value="1"/>
</dbReference>
<dbReference type="Proteomes" id="UP001596310">
    <property type="component" value="Unassembled WGS sequence"/>
</dbReference>
<keyword evidence="2 5" id="KW-0812">Transmembrane</keyword>
<protein>
    <submittedName>
        <fullName evidence="6">Uncharacterized protein</fullName>
    </submittedName>
</protein>
<accession>A0ABW1UMD8</accession>
<evidence type="ECO:0000313" key="7">
    <source>
        <dbReference type="Proteomes" id="UP001596310"/>
    </source>
</evidence>
<evidence type="ECO:0000256" key="5">
    <source>
        <dbReference type="SAM" id="Phobius"/>
    </source>
</evidence>
<evidence type="ECO:0000313" key="6">
    <source>
        <dbReference type="EMBL" id="MFC6314823.1"/>
    </source>
</evidence>
<keyword evidence="4 5" id="KW-0472">Membrane</keyword>
<feature type="transmembrane region" description="Helical" evidence="5">
    <location>
        <begin position="94"/>
        <end position="114"/>
    </location>
</feature>
<dbReference type="InterPro" id="IPR035952">
    <property type="entry name" value="Rhomboid-like_sf"/>
</dbReference>
<dbReference type="Gene3D" id="1.20.1540.10">
    <property type="entry name" value="Rhomboid-like"/>
    <property type="match status" value="1"/>
</dbReference>
<organism evidence="6 7">
    <name type="scientific">Lapidilactobacillus achengensis</name>
    <dbReference type="NCBI Taxonomy" id="2486000"/>
    <lineage>
        <taxon>Bacteria</taxon>
        <taxon>Bacillati</taxon>
        <taxon>Bacillota</taxon>
        <taxon>Bacilli</taxon>
        <taxon>Lactobacillales</taxon>
        <taxon>Lactobacillaceae</taxon>
        <taxon>Lapidilactobacillus</taxon>
    </lineage>
</organism>
<proteinExistence type="predicted"/>